<dbReference type="InterPro" id="IPR050570">
    <property type="entry name" value="Cell_wall_metabolism_enzyme"/>
</dbReference>
<evidence type="ECO:0000259" key="3">
    <source>
        <dbReference type="Pfam" id="PF05569"/>
    </source>
</evidence>
<keyword evidence="1" id="KW-1133">Transmembrane helix</keyword>
<dbReference type="STRING" id="391587.KAOT1_05937"/>
<dbReference type="HOGENOM" id="CLU_622247_0_0_10"/>
<dbReference type="GO" id="GO:0004222">
    <property type="term" value="F:metalloendopeptidase activity"/>
    <property type="evidence" value="ECO:0007669"/>
    <property type="project" value="TreeGrafter"/>
</dbReference>
<evidence type="ECO:0000313" key="5">
    <source>
        <dbReference type="Proteomes" id="UP000002945"/>
    </source>
</evidence>
<feature type="transmembrane region" description="Helical" evidence="1">
    <location>
        <begin position="6"/>
        <end position="26"/>
    </location>
</feature>
<accession>A9EBB6</accession>
<dbReference type="eggNOG" id="COG4219">
    <property type="taxonomic scope" value="Bacteria"/>
</dbReference>
<keyword evidence="1" id="KW-0812">Transmembrane</keyword>
<dbReference type="InterPro" id="IPR008756">
    <property type="entry name" value="Peptidase_M56"/>
</dbReference>
<gene>
    <name evidence="4" type="ORF">KAOT1_05937</name>
</gene>
<feature type="domain" description="Peptidase M56" evidence="3">
    <location>
        <begin position="39"/>
        <end position="258"/>
    </location>
</feature>
<feature type="transmembrane region" description="Helical" evidence="1">
    <location>
        <begin position="270"/>
        <end position="286"/>
    </location>
</feature>
<evidence type="ECO:0000313" key="4">
    <source>
        <dbReference type="EMBL" id="EDP94453.1"/>
    </source>
</evidence>
<dbReference type="Proteomes" id="UP000002945">
    <property type="component" value="Unassembled WGS sequence"/>
</dbReference>
<keyword evidence="1" id="KW-0472">Membrane</keyword>
<keyword evidence="5" id="KW-1185">Reference proteome</keyword>
<dbReference type="AlphaFoldDB" id="A9EBB6"/>
<evidence type="ECO:0000256" key="1">
    <source>
        <dbReference type="SAM" id="Phobius"/>
    </source>
</evidence>
<dbReference type="Pfam" id="PF01551">
    <property type="entry name" value="Peptidase_M23"/>
    <property type="match status" value="1"/>
</dbReference>
<dbReference type="RefSeq" id="WP_007093756.1">
    <property type="nucleotide sequence ID" value="NZ_CP142125.1"/>
</dbReference>
<feature type="domain" description="M23ase beta-sheet core" evidence="2">
    <location>
        <begin position="340"/>
        <end position="434"/>
    </location>
</feature>
<dbReference type="EMBL" id="ABIB01000017">
    <property type="protein sequence ID" value="EDP94453.1"/>
    <property type="molecule type" value="Genomic_DNA"/>
</dbReference>
<organism evidence="4 5">
    <name type="scientific">Kordia algicida OT-1</name>
    <dbReference type="NCBI Taxonomy" id="391587"/>
    <lineage>
        <taxon>Bacteria</taxon>
        <taxon>Pseudomonadati</taxon>
        <taxon>Bacteroidota</taxon>
        <taxon>Flavobacteriia</taxon>
        <taxon>Flavobacteriales</taxon>
        <taxon>Flavobacteriaceae</taxon>
        <taxon>Kordia</taxon>
    </lineage>
</organism>
<dbReference type="InterPro" id="IPR011055">
    <property type="entry name" value="Dup_hybrid_motif"/>
</dbReference>
<dbReference type="Pfam" id="PF05569">
    <property type="entry name" value="Peptidase_M56"/>
    <property type="match status" value="1"/>
</dbReference>
<dbReference type="OrthoDB" id="1522859at2"/>
<comment type="caution">
    <text evidence="4">The sequence shown here is derived from an EMBL/GenBank/DDBJ whole genome shotgun (WGS) entry which is preliminary data.</text>
</comment>
<dbReference type="InterPro" id="IPR016047">
    <property type="entry name" value="M23ase_b-sheet_dom"/>
</dbReference>
<dbReference type="PANTHER" id="PTHR21666">
    <property type="entry name" value="PEPTIDASE-RELATED"/>
    <property type="match status" value="1"/>
</dbReference>
<dbReference type="eggNOG" id="COG0739">
    <property type="taxonomic scope" value="Bacteria"/>
</dbReference>
<dbReference type="PANTHER" id="PTHR21666:SF270">
    <property type="entry name" value="MUREIN HYDROLASE ACTIVATOR ENVC"/>
    <property type="match status" value="1"/>
</dbReference>
<dbReference type="CDD" id="cd07341">
    <property type="entry name" value="M56_BlaR1_MecR1_like"/>
    <property type="match status" value="1"/>
</dbReference>
<dbReference type="SUPFAM" id="SSF51261">
    <property type="entry name" value="Duplicated hybrid motif"/>
    <property type="match status" value="1"/>
</dbReference>
<dbReference type="CDD" id="cd12797">
    <property type="entry name" value="M23_peptidase"/>
    <property type="match status" value="1"/>
</dbReference>
<protein>
    <submittedName>
        <fullName evidence="4">M23/M37 peptidase domain protein</fullName>
    </submittedName>
</protein>
<feature type="transmembrane region" description="Helical" evidence="1">
    <location>
        <begin position="38"/>
        <end position="56"/>
    </location>
</feature>
<evidence type="ECO:0000259" key="2">
    <source>
        <dbReference type="Pfam" id="PF01551"/>
    </source>
</evidence>
<dbReference type="Gene3D" id="2.70.70.10">
    <property type="entry name" value="Glucose Permease (Domain IIA)"/>
    <property type="match status" value="1"/>
</dbReference>
<reference evidence="4 5" key="1">
    <citation type="journal article" date="2011" name="J. Bacteriol.">
        <title>Genome sequence of the algicidal bacterium Kordia algicida OT-1.</title>
        <authorList>
            <person name="Lee H.S."/>
            <person name="Kang S.G."/>
            <person name="Kwon K.K."/>
            <person name="Lee J.H."/>
            <person name="Kim S.J."/>
        </authorList>
    </citation>
    <scope>NUCLEOTIDE SEQUENCE [LARGE SCALE GENOMIC DNA]</scope>
    <source>
        <strain evidence="4 5">OT-1</strain>
    </source>
</reference>
<feature type="transmembrane region" description="Helical" evidence="1">
    <location>
        <begin position="93"/>
        <end position="115"/>
    </location>
</feature>
<name>A9EBB6_9FLAO</name>
<sequence>MNSFLFYLLQVSLIFGGFYLLYNWLFSRFTFHNFNRGLLLLIVPLSFLLPFSNVLFPQIAHFSYKIPLIENLSEFTKIESFSEKLTVSAEANINYVSLVFSLYVIGVLVFLSRFVRTTYKLFQLKKHSEKFSSNNTTLYKTDVSEIFSYFQWIFIPKSHTSIDELIITHEKAHIKKLHSIDVVFAELFIAICWFHPLAYSYRKSLKAIHEFQADAFVLQQKVKKSAYLELLLRSLEPKNTNPIYNYFSHPTLKKRIEMMTKLPSKKHSKLLYLLLIPAIALAFMAFRTPETTFVPKEMLPIAISTNGTPSLFPVQNGTLKNISSKFGVVRKHPKLKNKTAHNGIDIKAKLGTPVVATADGVIVKAKNEGNWGNLIVISHANGFETWYAHLKGFNTVYRKTVKKGDIIGYVGNTGLSTAPHLHYEVHQHGKRLNPVKYITE</sequence>
<proteinExistence type="predicted"/>